<dbReference type="Proteomes" id="UP001417504">
    <property type="component" value="Unassembled WGS sequence"/>
</dbReference>
<comment type="caution">
    <text evidence="1">The sequence shown here is derived from an EMBL/GenBank/DDBJ whole genome shotgun (WGS) entry which is preliminary data.</text>
</comment>
<accession>A0AAP0HAT7</accession>
<evidence type="ECO:0000313" key="2">
    <source>
        <dbReference type="Proteomes" id="UP001417504"/>
    </source>
</evidence>
<evidence type="ECO:0000313" key="1">
    <source>
        <dbReference type="EMBL" id="KAK9081403.1"/>
    </source>
</evidence>
<proteinExistence type="predicted"/>
<sequence length="80" mass="9345">MRMEAAFYTYDQCSQERDGSMSYNVQAAFLSEGFFRRPGHPPNIPEGWNNMMKKAAKVWRTIWEENKEISEKGRQGSSIH</sequence>
<dbReference type="AlphaFoldDB" id="A0AAP0HAT7"/>
<protein>
    <submittedName>
        <fullName evidence="1">Uncharacterized protein</fullName>
    </submittedName>
</protein>
<gene>
    <name evidence="1" type="ORF">Sjap_026690</name>
</gene>
<reference evidence="1 2" key="1">
    <citation type="submission" date="2024-01" db="EMBL/GenBank/DDBJ databases">
        <title>Genome assemblies of Stephania.</title>
        <authorList>
            <person name="Yang L."/>
        </authorList>
    </citation>
    <scope>NUCLEOTIDE SEQUENCE [LARGE SCALE GENOMIC DNA]</scope>
    <source>
        <strain evidence="1">QJT</strain>
        <tissue evidence="1">Leaf</tissue>
    </source>
</reference>
<organism evidence="1 2">
    <name type="scientific">Stephania japonica</name>
    <dbReference type="NCBI Taxonomy" id="461633"/>
    <lineage>
        <taxon>Eukaryota</taxon>
        <taxon>Viridiplantae</taxon>
        <taxon>Streptophyta</taxon>
        <taxon>Embryophyta</taxon>
        <taxon>Tracheophyta</taxon>
        <taxon>Spermatophyta</taxon>
        <taxon>Magnoliopsida</taxon>
        <taxon>Ranunculales</taxon>
        <taxon>Menispermaceae</taxon>
        <taxon>Menispermoideae</taxon>
        <taxon>Cissampelideae</taxon>
        <taxon>Stephania</taxon>
    </lineage>
</organism>
<dbReference type="EMBL" id="JBBNAE010000017">
    <property type="protein sequence ID" value="KAK9081403.1"/>
    <property type="molecule type" value="Genomic_DNA"/>
</dbReference>
<keyword evidence="2" id="KW-1185">Reference proteome</keyword>
<name>A0AAP0HAT7_9MAGN</name>